<proteinExistence type="predicted"/>
<evidence type="ECO:0000313" key="3">
    <source>
        <dbReference type="Proteomes" id="UP000294850"/>
    </source>
</evidence>
<comment type="caution">
    <text evidence="2">The sequence shown here is derived from an EMBL/GenBank/DDBJ whole genome shotgun (WGS) entry which is preliminary data.</text>
</comment>
<dbReference type="OrthoDB" id="9802763at2"/>
<keyword evidence="1" id="KW-0472">Membrane</keyword>
<dbReference type="Pfam" id="PF03597">
    <property type="entry name" value="FixS"/>
    <property type="match status" value="1"/>
</dbReference>
<dbReference type="RefSeq" id="WP_131956212.1">
    <property type="nucleotide sequence ID" value="NZ_SMFL01000001.1"/>
</dbReference>
<dbReference type="Proteomes" id="UP000294850">
    <property type="component" value="Unassembled WGS sequence"/>
</dbReference>
<keyword evidence="1" id="KW-1133">Transmembrane helix</keyword>
<keyword evidence="3" id="KW-1185">Reference proteome</keyword>
<gene>
    <name evidence="2" type="primary">ccoS</name>
    <name evidence="2" type="ORF">E0F88_02175</name>
</gene>
<evidence type="ECO:0000256" key="1">
    <source>
        <dbReference type="SAM" id="Phobius"/>
    </source>
</evidence>
<evidence type="ECO:0000313" key="2">
    <source>
        <dbReference type="EMBL" id="TDE18370.1"/>
    </source>
</evidence>
<dbReference type="EMBL" id="SMFL01000001">
    <property type="protein sequence ID" value="TDE18370.1"/>
    <property type="molecule type" value="Genomic_DNA"/>
</dbReference>
<organism evidence="2 3">
    <name type="scientific">Dyadobacter psychrotolerans</name>
    <dbReference type="NCBI Taxonomy" id="2541721"/>
    <lineage>
        <taxon>Bacteria</taxon>
        <taxon>Pseudomonadati</taxon>
        <taxon>Bacteroidota</taxon>
        <taxon>Cytophagia</taxon>
        <taxon>Cytophagales</taxon>
        <taxon>Spirosomataceae</taxon>
        <taxon>Dyadobacter</taxon>
    </lineage>
</organism>
<name>A0A4R5E0I4_9BACT</name>
<sequence>MTAFYVMIIASLLIAFGFLGAFMWSVKRGHYDDDYTPAIRILLDENETLTPKTSDQKRDPKTL</sequence>
<feature type="transmembrane region" description="Helical" evidence="1">
    <location>
        <begin position="6"/>
        <end position="26"/>
    </location>
</feature>
<keyword evidence="1" id="KW-0812">Transmembrane</keyword>
<accession>A0A4R5E0I4</accession>
<reference evidence="2 3" key="1">
    <citation type="submission" date="2019-03" db="EMBL/GenBank/DDBJ databases">
        <title>Dyadobacter AR-3-6 sp. nov., isolated from arctic soil.</title>
        <authorList>
            <person name="Chaudhary D.K."/>
        </authorList>
    </citation>
    <scope>NUCLEOTIDE SEQUENCE [LARGE SCALE GENOMIC DNA]</scope>
    <source>
        <strain evidence="2 3">AR-3-6</strain>
    </source>
</reference>
<protein>
    <submittedName>
        <fullName evidence="2">Cbb3-type cytochrome oxidase assembly protein CcoS</fullName>
    </submittedName>
</protein>
<dbReference type="AlphaFoldDB" id="A0A4R5E0I4"/>
<dbReference type="InterPro" id="IPR004714">
    <property type="entry name" value="Cyt_oxidase_maturation_cbb3"/>
</dbReference>
<dbReference type="NCBIfam" id="TIGR00847">
    <property type="entry name" value="ccoS"/>
    <property type="match status" value="1"/>
</dbReference>